<gene>
    <name evidence="1" type="ORF">V6N12_058657</name>
</gene>
<dbReference type="EMBL" id="JBBPBM010000010">
    <property type="protein sequence ID" value="KAK8565082.1"/>
    <property type="molecule type" value="Genomic_DNA"/>
</dbReference>
<proteinExistence type="predicted"/>
<protein>
    <submittedName>
        <fullName evidence="1">Uncharacterized protein</fullName>
    </submittedName>
</protein>
<reference evidence="1 2" key="1">
    <citation type="journal article" date="2024" name="G3 (Bethesda)">
        <title>Genome assembly of Hibiscus sabdariffa L. provides insights into metabolisms of medicinal natural products.</title>
        <authorList>
            <person name="Kim T."/>
        </authorList>
    </citation>
    <scope>NUCLEOTIDE SEQUENCE [LARGE SCALE GENOMIC DNA]</scope>
    <source>
        <strain evidence="1">TK-2024</strain>
        <tissue evidence="1">Old leaves</tissue>
    </source>
</reference>
<keyword evidence="2" id="KW-1185">Reference proteome</keyword>
<accession>A0ABR2EVH4</accession>
<comment type="caution">
    <text evidence="1">The sequence shown here is derived from an EMBL/GenBank/DDBJ whole genome shotgun (WGS) entry which is preliminary data.</text>
</comment>
<evidence type="ECO:0000313" key="1">
    <source>
        <dbReference type="EMBL" id="KAK8565082.1"/>
    </source>
</evidence>
<dbReference type="Proteomes" id="UP001472677">
    <property type="component" value="Unassembled WGS sequence"/>
</dbReference>
<sequence>MVVRDKGIVQETVVFDDNMNDSISNMCKDDNQSFPMEKADLKKSVSYVDIVSRTATIDDKAPVSGGEIDKDVTTTSQETLPDVINSPSAKPDKDCNTILVHQSGVARNDVSLNKAYLASNSAKKKKTPTRVDSVLNVISLVDSKEVDVVPHTMDQRFDKHTTILIVEKQMHNVGSTGGKIMKTKGLAGLVLNDIHRSLQLKKPTVVRLNAHVIVSDWVKKLAQKITEMDTTGNTSTYVSNVGSNPINPVVHVNEGDLDAAALAQTNKALVQD</sequence>
<name>A0ABR2EVH4_9ROSI</name>
<organism evidence="1 2">
    <name type="scientific">Hibiscus sabdariffa</name>
    <name type="common">roselle</name>
    <dbReference type="NCBI Taxonomy" id="183260"/>
    <lineage>
        <taxon>Eukaryota</taxon>
        <taxon>Viridiplantae</taxon>
        <taxon>Streptophyta</taxon>
        <taxon>Embryophyta</taxon>
        <taxon>Tracheophyta</taxon>
        <taxon>Spermatophyta</taxon>
        <taxon>Magnoliopsida</taxon>
        <taxon>eudicotyledons</taxon>
        <taxon>Gunneridae</taxon>
        <taxon>Pentapetalae</taxon>
        <taxon>rosids</taxon>
        <taxon>malvids</taxon>
        <taxon>Malvales</taxon>
        <taxon>Malvaceae</taxon>
        <taxon>Malvoideae</taxon>
        <taxon>Hibiscus</taxon>
    </lineage>
</organism>
<evidence type="ECO:0000313" key="2">
    <source>
        <dbReference type="Proteomes" id="UP001472677"/>
    </source>
</evidence>